<feature type="compositionally biased region" description="Basic residues" evidence="2">
    <location>
        <begin position="493"/>
        <end position="503"/>
    </location>
</feature>
<keyword evidence="3" id="KW-0812">Transmembrane</keyword>
<feature type="transmembrane region" description="Helical" evidence="3">
    <location>
        <begin position="20"/>
        <end position="47"/>
    </location>
</feature>
<feature type="compositionally biased region" description="Polar residues" evidence="2">
    <location>
        <begin position="168"/>
        <end position="178"/>
    </location>
</feature>
<protein>
    <submittedName>
        <fullName evidence="4">Uncharacterized protein</fullName>
    </submittedName>
</protein>
<feature type="transmembrane region" description="Helical" evidence="3">
    <location>
        <begin position="59"/>
        <end position="82"/>
    </location>
</feature>
<keyword evidence="1" id="KW-0175">Coiled coil</keyword>
<dbReference type="EMBL" id="JH711578">
    <property type="protein sequence ID" value="EIW81342.1"/>
    <property type="molecule type" value="Genomic_DNA"/>
</dbReference>
<organism evidence="4 5">
    <name type="scientific">Coniophora puteana (strain RWD-64-598)</name>
    <name type="common">Brown rot fungus</name>
    <dbReference type="NCBI Taxonomy" id="741705"/>
    <lineage>
        <taxon>Eukaryota</taxon>
        <taxon>Fungi</taxon>
        <taxon>Dikarya</taxon>
        <taxon>Basidiomycota</taxon>
        <taxon>Agaricomycotina</taxon>
        <taxon>Agaricomycetes</taxon>
        <taxon>Agaricomycetidae</taxon>
        <taxon>Boletales</taxon>
        <taxon>Coniophorineae</taxon>
        <taxon>Coniophoraceae</taxon>
        <taxon>Coniophora</taxon>
    </lineage>
</organism>
<evidence type="ECO:0000313" key="4">
    <source>
        <dbReference type="EMBL" id="EIW81342.1"/>
    </source>
</evidence>
<dbReference type="RefSeq" id="XP_007768709.1">
    <property type="nucleotide sequence ID" value="XM_007770519.1"/>
</dbReference>
<evidence type="ECO:0000256" key="3">
    <source>
        <dbReference type="SAM" id="Phobius"/>
    </source>
</evidence>
<evidence type="ECO:0000256" key="2">
    <source>
        <dbReference type="SAM" id="MobiDB-lite"/>
    </source>
</evidence>
<dbReference type="KEGG" id="cput:CONPUDRAFT_144158"/>
<reference evidence="5" key="1">
    <citation type="journal article" date="2012" name="Science">
        <title>The Paleozoic origin of enzymatic lignin decomposition reconstructed from 31 fungal genomes.</title>
        <authorList>
            <person name="Floudas D."/>
            <person name="Binder M."/>
            <person name="Riley R."/>
            <person name="Barry K."/>
            <person name="Blanchette R.A."/>
            <person name="Henrissat B."/>
            <person name="Martinez A.T."/>
            <person name="Otillar R."/>
            <person name="Spatafora J.W."/>
            <person name="Yadav J.S."/>
            <person name="Aerts A."/>
            <person name="Benoit I."/>
            <person name="Boyd A."/>
            <person name="Carlson A."/>
            <person name="Copeland A."/>
            <person name="Coutinho P.M."/>
            <person name="de Vries R.P."/>
            <person name="Ferreira P."/>
            <person name="Findley K."/>
            <person name="Foster B."/>
            <person name="Gaskell J."/>
            <person name="Glotzer D."/>
            <person name="Gorecki P."/>
            <person name="Heitman J."/>
            <person name="Hesse C."/>
            <person name="Hori C."/>
            <person name="Igarashi K."/>
            <person name="Jurgens J.A."/>
            <person name="Kallen N."/>
            <person name="Kersten P."/>
            <person name="Kohler A."/>
            <person name="Kuees U."/>
            <person name="Kumar T.K.A."/>
            <person name="Kuo A."/>
            <person name="LaButti K."/>
            <person name="Larrondo L.F."/>
            <person name="Lindquist E."/>
            <person name="Ling A."/>
            <person name="Lombard V."/>
            <person name="Lucas S."/>
            <person name="Lundell T."/>
            <person name="Martin R."/>
            <person name="McLaughlin D.J."/>
            <person name="Morgenstern I."/>
            <person name="Morin E."/>
            <person name="Murat C."/>
            <person name="Nagy L.G."/>
            <person name="Nolan M."/>
            <person name="Ohm R.A."/>
            <person name="Patyshakuliyeva A."/>
            <person name="Rokas A."/>
            <person name="Ruiz-Duenas F.J."/>
            <person name="Sabat G."/>
            <person name="Salamov A."/>
            <person name="Samejima M."/>
            <person name="Schmutz J."/>
            <person name="Slot J.C."/>
            <person name="St John F."/>
            <person name="Stenlid J."/>
            <person name="Sun H."/>
            <person name="Sun S."/>
            <person name="Syed K."/>
            <person name="Tsang A."/>
            <person name="Wiebenga A."/>
            <person name="Young D."/>
            <person name="Pisabarro A."/>
            <person name="Eastwood D.C."/>
            <person name="Martin F."/>
            <person name="Cullen D."/>
            <person name="Grigoriev I.V."/>
            <person name="Hibbett D.S."/>
        </authorList>
    </citation>
    <scope>NUCLEOTIDE SEQUENCE [LARGE SCALE GENOMIC DNA]</scope>
    <source>
        <strain evidence="5">RWD-64-598 SS2</strain>
    </source>
</reference>
<feature type="compositionally biased region" description="Basic residues" evidence="2">
    <location>
        <begin position="187"/>
        <end position="202"/>
    </location>
</feature>
<feature type="compositionally biased region" description="Polar residues" evidence="2">
    <location>
        <begin position="464"/>
        <end position="473"/>
    </location>
</feature>
<feature type="region of interest" description="Disordered" evidence="2">
    <location>
        <begin position="233"/>
        <end position="252"/>
    </location>
</feature>
<feature type="compositionally biased region" description="Basic and acidic residues" evidence="2">
    <location>
        <begin position="353"/>
        <end position="372"/>
    </location>
</feature>
<dbReference type="Proteomes" id="UP000053558">
    <property type="component" value="Unassembled WGS sequence"/>
</dbReference>
<feature type="region of interest" description="Disordered" evidence="2">
    <location>
        <begin position="340"/>
        <end position="509"/>
    </location>
</feature>
<keyword evidence="3" id="KW-0472">Membrane</keyword>
<keyword evidence="5" id="KW-1185">Reference proteome</keyword>
<evidence type="ECO:0000256" key="1">
    <source>
        <dbReference type="SAM" id="Coils"/>
    </source>
</evidence>
<feature type="compositionally biased region" description="Basic and acidic residues" evidence="2">
    <location>
        <begin position="420"/>
        <end position="429"/>
    </location>
</feature>
<gene>
    <name evidence="4" type="ORF">CONPUDRAFT_144158</name>
</gene>
<name>A0A5M3MQ81_CONPW</name>
<keyword evidence="3" id="KW-1133">Transmembrane helix</keyword>
<feature type="coiled-coil region" evidence="1">
    <location>
        <begin position="290"/>
        <end position="331"/>
    </location>
</feature>
<dbReference type="AlphaFoldDB" id="A0A5M3MQ81"/>
<feature type="compositionally biased region" description="Basic and acidic residues" evidence="2">
    <location>
        <begin position="137"/>
        <end position="156"/>
    </location>
</feature>
<proteinExistence type="predicted"/>
<evidence type="ECO:0000313" key="5">
    <source>
        <dbReference type="Proteomes" id="UP000053558"/>
    </source>
</evidence>
<feature type="region of interest" description="Disordered" evidence="2">
    <location>
        <begin position="107"/>
        <end position="202"/>
    </location>
</feature>
<comment type="caution">
    <text evidence="4">The sequence shown here is derived from an EMBL/GenBank/DDBJ whole genome shotgun (WGS) entry which is preliminary data.</text>
</comment>
<sequence>MTSSIQSPSQWSPRGSLFSIVSFTCSAVEFSFFYFVNIITTSVEFIAGVLDICRLSSPLALAVVLSTLNYICSIILLCAAPIRTLKSAAHALVALVSSLVSSLSKRRTVPADPQPTQARPVTNKPRIRPFSVGKVSSSKERPSTYHEAWKVQKHESSSSQARYPVVQENGTQPRSQVTVVERESQARQRKPRGTLDHQRRRSQNVNMVRYLVSEKARLQKAIEDLKAQTQVQDGRVASMSSKGTSPRATPSLTLTNVEGHTIDYFDGMSNRIFAVWYQADHRAGQHGSGQASSAEEREKLESKITELSKQLEAVLSDKEQLESQLKSSKQTCLRCQDSTLSAPHTCEGASSRAESRGAESQREVFSEPEEYRPIFAPNDEMANDEVDNGETLPYDLETVTDVEADEPTPQKPSEASFKSSDPRRVRSEDAQPSSASQAAEYASLGNGVPSLRSKQSFRKKIFHRSTSPNSVTPEPSVVDKPSPSRSPSMLMSKVRRLTNRRASVRSPSE</sequence>
<dbReference type="GeneID" id="19201901"/>
<accession>A0A5M3MQ81</accession>